<name>A0A101USQ7_9ACTN</name>
<dbReference type="STRING" id="909626.AQJ91_36750"/>
<organism evidence="1 2">
    <name type="scientific">Streptomyces dysideae</name>
    <dbReference type="NCBI Taxonomy" id="909626"/>
    <lineage>
        <taxon>Bacteria</taxon>
        <taxon>Bacillati</taxon>
        <taxon>Actinomycetota</taxon>
        <taxon>Actinomycetes</taxon>
        <taxon>Kitasatosporales</taxon>
        <taxon>Streptomycetaceae</taxon>
        <taxon>Streptomyces</taxon>
    </lineage>
</organism>
<comment type="caution">
    <text evidence="1">The sequence shown here is derived from an EMBL/GenBank/DDBJ whole genome shotgun (WGS) entry which is preliminary data.</text>
</comment>
<accession>A0A101USQ7</accession>
<reference evidence="1 2" key="1">
    <citation type="submission" date="2015-10" db="EMBL/GenBank/DDBJ databases">
        <title>Draft genome sequence of Streptomyces sp. RV15, isolated from a marine sponge.</title>
        <authorList>
            <person name="Ruckert C."/>
            <person name="Abdelmohsen U.R."/>
            <person name="Winkler A."/>
            <person name="Hentschel U."/>
            <person name="Kalinowski J."/>
            <person name="Kampfer P."/>
            <person name="Glaeser S."/>
        </authorList>
    </citation>
    <scope>NUCLEOTIDE SEQUENCE [LARGE SCALE GENOMIC DNA]</scope>
    <source>
        <strain evidence="1 2">RV15</strain>
    </source>
</reference>
<dbReference type="OrthoDB" id="3431977at2"/>
<dbReference type="Proteomes" id="UP000053260">
    <property type="component" value="Unassembled WGS sequence"/>
</dbReference>
<evidence type="ECO:0000313" key="1">
    <source>
        <dbReference type="EMBL" id="KUO16186.1"/>
    </source>
</evidence>
<sequence>MSDWTWEYNPDAEHVVGDLPEPHRQDVEDLARRIAEAVGVRRIGHPFDIQESASGVKTHAEGPVMIWYQEDYRDDVVLILRVQHYLAPTADPDGEG</sequence>
<dbReference type="AlphaFoldDB" id="A0A101USQ7"/>
<keyword evidence="2" id="KW-1185">Reference proteome</keyword>
<dbReference type="RefSeq" id="WP_067030554.1">
    <property type="nucleotide sequence ID" value="NZ_KQ949107.1"/>
</dbReference>
<protein>
    <recommendedName>
        <fullName evidence="3">Type II toxin-antitoxin system RelE/ParE family toxin</fullName>
    </recommendedName>
</protein>
<gene>
    <name evidence="1" type="ORF">AQJ91_36750</name>
</gene>
<evidence type="ECO:0000313" key="2">
    <source>
        <dbReference type="Proteomes" id="UP000053260"/>
    </source>
</evidence>
<dbReference type="EMBL" id="LMXB01000093">
    <property type="protein sequence ID" value="KUO16186.1"/>
    <property type="molecule type" value="Genomic_DNA"/>
</dbReference>
<proteinExistence type="predicted"/>
<evidence type="ECO:0008006" key="3">
    <source>
        <dbReference type="Google" id="ProtNLM"/>
    </source>
</evidence>